<name>A0ABT0GH78_9GAMM</name>
<dbReference type="Proteomes" id="UP001431449">
    <property type="component" value="Unassembled WGS sequence"/>
</dbReference>
<feature type="chain" id="PRO_5046545966" evidence="1">
    <location>
        <begin position="36"/>
        <end position="186"/>
    </location>
</feature>
<reference evidence="2" key="1">
    <citation type="submission" date="2022-04" db="EMBL/GenBank/DDBJ databases">
        <title>Lysobacter sp. CAU 1642 isolated from sea sand.</title>
        <authorList>
            <person name="Kim W."/>
        </authorList>
    </citation>
    <scope>NUCLEOTIDE SEQUENCE</scope>
    <source>
        <strain evidence="2">CAU 1642</strain>
    </source>
</reference>
<accession>A0ABT0GH78</accession>
<evidence type="ECO:0000256" key="1">
    <source>
        <dbReference type="SAM" id="SignalP"/>
    </source>
</evidence>
<dbReference type="Gene3D" id="1.25.40.10">
    <property type="entry name" value="Tetratricopeptide repeat domain"/>
    <property type="match status" value="1"/>
</dbReference>
<dbReference type="RefSeq" id="WP_248208506.1">
    <property type="nucleotide sequence ID" value="NZ_JALNMH010000007.1"/>
</dbReference>
<gene>
    <name evidence="2" type="ORF">M0G41_09380</name>
</gene>
<evidence type="ECO:0000313" key="2">
    <source>
        <dbReference type="EMBL" id="MCK7593881.1"/>
    </source>
</evidence>
<comment type="caution">
    <text evidence="2">The sequence shown here is derived from an EMBL/GenBank/DDBJ whole genome shotgun (WGS) entry which is preliminary data.</text>
</comment>
<dbReference type="Pfam" id="PF14559">
    <property type="entry name" value="TPR_19"/>
    <property type="match status" value="1"/>
</dbReference>
<dbReference type="InterPro" id="IPR011990">
    <property type="entry name" value="TPR-like_helical_dom_sf"/>
</dbReference>
<sequence length="186" mass="19959">MSRPDFRLSASPLRLRATSAALTALLLAACATAPAPVPVVAEVPPPPPPRDLLAEVRAAAADAGDVIEVAPLRDGTVVDLLEQAEDAERRGDIAAAERALRQAVDLVPDDPDLMQRRAELLLAQRALDEAEQLAARSFERGPRLGPLCRRNWTTVRLAREERGDAGGAENASRQAARCLIEPPVRM</sequence>
<dbReference type="SUPFAM" id="SSF48452">
    <property type="entry name" value="TPR-like"/>
    <property type="match status" value="1"/>
</dbReference>
<evidence type="ECO:0000313" key="3">
    <source>
        <dbReference type="Proteomes" id="UP001431449"/>
    </source>
</evidence>
<keyword evidence="3" id="KW-1185">Reference proteome</keyword>
<dbReference type="PROSITE" id="PS51257">
    <property type="entry name" value="PROKAR_LIPOPROTEIN"/>
    <property type="match status" value="1"/>
</dbReference>
<dbReference type="EMBL" id="JALNMH010000007">
    <property type="protein sequence ID" value="MCK7593881.1"/>
    <property type="molecule type" value="Genomic_DNA"/>
</dbReference>
<proteinExistence type="predicted"/>
<keyword evidence="1" id="KW-0732">Signal</keyword>
<organism evidence="2 3">
    <name type="scientific">Pseudomarimonas salicorniae</name>
    <dbReference type="NCBI Taxonomy" id="2933270"/>
    <lineage>
        <taxon>Bacteria</taxon>
        <taxon>Pseudomonadati</taxon>
        <taxon>Pseudomonadota</taxon>
        <taxon>Gammaproteobacteria</taxon>
        <taxon>Lysobacterales</taxon>
        <taxon>Lysobacteraceae</taxon>
        <taxon>Pseudomarimonas</taxon>
    </lineage>
</organism>
<protein>
    <submittedName>
        <fullName evidence="2">Tetratricopeptide repeat protein</fullName>
    </submittedName>
</protein>
<feature type="signal peptide" evidence="1">
    <location>
        <begin position="1"/>
        <end position="35"/>
    </location>
</feature>